<evidence type="ECO:0000256" key="1">
    <source>
        <dbReference type="ARBA" id="ARBA00022553"/>
    </source>
</evidence>
<dbReference type="PANTHER" id="PTHR34139">
    <property type="entry name" value="UPF0331 PROTEIN MJ0127"/>
    <property type="match status" value="1"/>
</dbReference>
<evidence type="ECO:0000256" key="3">
    <source>
        <dbReference type="ARBA" id="ARBA00022722"/>
    </source>
</evidence>
<dbReference type="Pfam" id="PF01934">
    <property type="entry name" value="HepT-like"/>
    <property type="match status" value="1"/>
</dbReference>
<keyword evidence="3" id="KW-0540">Nuclease</keyword>
<dbReference type="GO" id="GO:0000166">
    <property type="term" value="F:nucleotide binding"/>
    <property type="evidence" value="ECO:0007669"/>
    <property type="project" value="UniProtKB-KW"/>
</dbReference>
<dbReference type="GO" id="GO:0110001">
    <property type="term" value="C:toxin-antitoxin complex"/>
    <property type="evidence" value="ECO:0007669"/>
    <property type="project" value="InterPro"/>
</dbReference>
<dbReference type="EMBL" id="QUAB01000013">
    <property type="protein sequence ID" value="REJ08082.1"/>
    <property type="molecule type" value="Genomic_DNA"/>
</dbReference>
<evidence type="ECO:0000256" key="2">
    <source>
        <dbReference type="ARBA" id="ARBA00022649"/>
    </source>
</evidence>
<keyword evidence="1" id="KW-0597">Phosphoprotein</keyword>
<dbReference type="GO" id="GO:0016787">
    <property type="term" value="F:hydrolase activity"/>
    <property type="evidence" value="ECO:0007669"/>
    <property type="project" value="UniProtKB-KW"/>
</dbReference>
<organism evidence="6 7">
    <name type="scientific">Microbacterium bovistercoris</name>
    <dbReference type="NCBI Taxonomy" id="2293570"/>
    <lineage>
        <taxon>Bacteria</taxon>
        <taxon>Bacillati</taxon>
        <taxon>Actinomycetota</taxon>
        <taxon>Actinomycetes</taxon>
        <taxon>Micrococcales</taxon>
        <taxon>Microbacteriaceae</taxon>
        <taxon>Microbacterium</taxon>
    </lineage>
</organism>
<evidence type="ECO:0000313" key="7">
    <source>
        <dbReference type="Proteomes" id="UP000262172"/>
    </source>
</evidence>
<name>A0A371NXQ4_9MICO</name>
<keyword evidence="2" id="KW-1277">Toxin-antitoxin system</keyword>
<keyword evidence="7" id="KW-1185">Reference proteome</keyword>
<dbReference type="InterPro" id="IPR051813">
    <property type="entry name" value="HepT_RNase_toxin"/>
</dbReference>
<keyword evidence="4" id="KW-0547">Nucleotide-binding</keyword>
<comment type="caution">
    <text evidence="6">The sequence shown here is derived from an EMBL/GenBank/DDBJ whole genome shotgun (WGS) entry which is preliminary data.</text>
</comment>
<dbReference type="RefSeq" id="WP_116240693.1">
    <property type="nucleotide sequence ID" value="NZ_QUAB01000013.1"/>
</dbReference>
<reference evidence="6 7" key="1">
    <citation type="submission" date="2018-08" db="EMBL/GenBank/DDBJ databases">
        <title>Isolation, diversity and antifungal activity of Actinobacteria from cow dung.</title>
        <authorList>
            <person name="Ling L."/>
        </authorList>
    </citation>
    <scope>NUCLEOTIDE SEQUENCE [LARGE SCALE GENOMIC DNA]</scope>
    <source>
        <strain evidence="6 7">NEAU-LLE</strain>
    </source>
</reference>
<proteinExistence type="predicted"/>
<evidence type="ECO:0000256" key="4">
    <source>
        <dbReference type="ARBA" id="ARBA00022741"/>
    </source>
</evidence>
<evidence type="ECO:0000313" key="6">
    <source>
        <dbReference type="EMBL" id="REJ08082.1"/>
    </source>
</evidence>
<dbReference type="PANTHER" id="PTHR34139:SF1">
    <property type="entry name" value="RNASE MJ1380-RELATED"/>
    <property type="match status" value="1"/>
</dbReference>
<dbReference type="AlphaFoldDB" id="A0A371NXQ4"/>
<accession>A0A371NXQ4</accession>
<gene>
    <name evidence="6" type="ORF">DY023_02110</name>
</gene>
<dbReference type="InterPro" id="IPR008201">
    <property type="entry name" value="HepT-like"/>
</dbReference>
<dbReference type="Proteomes" id="UP000262172">
    <property type="component" value="Unassembled WGS sequence"/>
</dbReference>
<dbReference type="OrthoDB" id="4725864at2"/>
<protein>
    <submittedName>
        <fullName evidence="6">DUF86 domain-containing protein</fullName>
    </submittedName>
</protein>
<keyword evidence="5" id="KW-0378">Hydrolase</keyword>
<sequence>MRPEAAALLWDAREAAKRVTEFVSGLDEIGYRSDALRRSAVERQLEIVGEALNSLRRVDAETADQIPELHRIVGLRNVLAHAYAVVDDGVVWVAASERIPELISRLDLLLGEETTHDSSS</sequence>
<evidence type="ECO:0000256" key="5">
    <source>
        <dbReference type="ARBA" id="ARBA00022801"/>
    </source>
</evidence>
<dbReference type="GO" id="GO:0004540">
    <property type="term" value="F:RNA nuclease activity"/>
    <property type="evidence" value="ECO:0007669"/>
    <property type="project" value="InterPro"/>
</dbReference>